<proteinExistence type="predicted"/>
<sequence>MRSMKHKSAKWMKICIYSTRMSINCKQIFHNPFSHPFFGKFFKIRRTHFVFLQNSVGHTFFEKLRISFFAPISLQNCPSYCPRPHAYSIMFNKANLHIGIYSGE</sequence>
<dbReference type="AlphaFoldDB" id="A0A8D8AZU0"/>
<reference evidence="1" key="1">
    <citation type="submission" date="2021-05" db="EMBL/GenBank/DDBJ databases">
        <authorList>
            <person name="Alioto T."/>
            <person name="Alioto T."/>
            <person name="Gomez Garrido J."/>
        </authorList>
    </citation>
    <scope>NUCLEOTIDE SEQUENCE</scope>
</reference>
<protein>
    <submittedName>
        <fullName evidence="1">(northern house mosquito) hypothetical protein</fullName>
    </submittedName>
</protein>
<evidence type="ECO:0000313" key="1">
    <source>
        <dbReference type="EMBL" id="CAG6465154.1"/>
    </source>
</evidence>
<dbReference type="EMBL" id="HBUE01052445">
    <property type="protein sequence ID" value="CAG6465154.1"/>
    <property type="molecule type" value="Transcribed_RNA"/>
</dbReference>
<accession>A0A8D8AZU0</accession>
<name>A0A8D8AZU0_CULPI</name>
<organism evidence="1">
    <name type="scientific">Culex pipiens</name>
    <name type="common">House mosquito</name>
    <dbReference type="NCBI Taxonomy" id="7175"/>
    <lineage>
        <taxon>Eukaryota</taxon>
        <taxon>Metazoa</taxon>
        <taxon>Ecdysozoa</taxon>
        <taxon>Arthropoda</taxon>
        <taxon>Hexapoda</taxon>
        <taxon>Insecta</taxon>
        <taxon>Pterygota</taxon>
        <taxon>Neoptera</taxon>
        <taxon>Endopterygota</taxon>
        <taxon>Diptera</taxon>
        <taxon>Nematocera</taxon>
        <taxon>Culicoidea</taxon>
        <taxon>Culicidae</taxon>
        <taxon>Culicinae</taxon>
        <taxon>Culicini</taxon>
        <taxon>Culex</taxon>
        <taxon>Culex</taxon>
    </lineage>
</organism>